<name>A0AAJ0IEZ8_9PEZI</name>
<protein>
    <submittedName>
        <fullName evidence="1">Uncharacterized protein</fullName>
    </submittedName>
</protein>
<dbReference type="AlphaFoldDB" id="A0AAJ0IEZ8"/>
<reference evidence="1 2" key="1">
    <citation type="journal article" date="2023" name="Mol. Phylogenet. Evol.">
        <title>Genome-scale phylogeny and comparative genomics of the fungal order Sordariales.</title>
        <authorList>
            <person name="Hensen N."/>
            <person name="Bonometti L."/>
            <person name="Westerberg I."/>
            <person name="Brannstrom I.O."/>
            <person name="Guillou S."/>
            <person name="Cros-Aarteil S."/>
            <person name="Calhoun S."/>
            <person name="Haridas S."/>
            <person name="Kuo A."/>
            <person name="Mondo S."/>
            <person name="Pangilinan J."/>
            <person name="Riley R."/>
            <person name="LaButti K."/>
            <person name="Andreopoulos B."/>
            <person name="Lipzen A."/>
            <person name="Chen C."/>
            <person name="Yan M."/>
            <person name="Daum C."/>
            <person name="Ng V."/>
            <person name="Clum A."/>
            <person name="Steindorff A."/>
            <person name="Ohm R.A."/>
            <person name="Martin F."/>
            <person name="Silar P."/>
            <person name="Natvig D.O."/>
            <person name="Lalanne C."/>
            <person name="Gautier V."/>
            <person name="Ament-Velasquez S.L."/>
            <person name="Kruys A."/>
            <person name="Hutchinson M.I."/>
            <person name="Powell A.J."/>
            <person name="Barry K."/>
            <person name="Miller A.N."/>
            <person name="Grigoriev I.V."/>
            <person name="Debuchy R."/>
            <person name="Gladieux P."/>
            <person name="Hiltunen Thoren M."/>
            <person name="Johannesson H."/>
        </authorList>
    </citation>
    <scope>NUCLEOTIDE SEQUENCE [LARGE SCALE GENOMIC DNA]</scope>
    <source>
        <strain evidence="1 2">FGSC 10403</strain>
    </source>
</reference>
<dbReference type="EMBL" id="JAULSX010000001">
    <property type="protein sequence ID" value="KAK3499113.1"/>
    <property type="molecule type" value="Genomic_DNA"/>
</dbReference>
<proteinExistence type="predicted"/>
<dbReference type="Proteomes" id="UP001285908">
    <property type="component" value="Unassembled WGS sequence"/>
</dbReference>
<accession>A0AAJ0IEZ8</accession>
<evidence type="ECO:0000313" key="2">
    <source>
        <dbReference type="Proteomes" id="UP001285908"/>
    </source>
</evidence>
<keyword evidence="2" id="KW-1185">Reference proteome</keyword>
<dbReference type="RefSeq" id="XP_062696746.1">
    <property type="nucleotide sequence ID" value="XM_062836501.1"/>
</dbReference>
<sequence length="122" mass="13818">MRYLDIAMLFSRTSPSLVSLFLLQNILLALFSCSEVGCSNTFSLIFFFLSFFFPPSNNITPFVSSQALHCKVQILLPSSRVSLRSIWHSLLFLVPSKPLVLPFNFSTFLSSVTFTCHIICRL</sequence>
<comment type="caution">
    <text evidence="1">The sequence shown here is derived from an EMBL/GenBank/DDBJ whole genome shotgun (WGS) entry which is preliminary data.</text>
</comment>
<dbReference type="PROSITE" id="PS51257">
    <property type="entry name" value="PROKAR_LIPOPROTEIN"/>
    <property type="match status" value="1"/>
</dbReference>
<organism evidence="1 2">
    <name type="scientific">Neurospora hispaniola</name>
    <dbReference type="NCBI Taxonomy" id="588809"/>
    <lineage>
        <taxon>Eukaryota</taxon>
        <taxon>Fungi</taxon>
        <taxon>Dikarya</taxon>
        <taxon>Ascomycota</taxon>
        <taxon>Pezizomycotina</taxon>
        <taxon>Sordariomycetes</taxon>
        <taxon>Sordariomycetidae</taxon>
        <taxon>Sordariales</taxon>
        <taxon>Sordariaceae</taxon>
        <taxon>Neurospora</taxon>
    </lineage>
</organism>
<evidence type="ECO:0000313" key="1">
    <source>
        <dbReference type="EMBL" id="KAK3499113.1"/>
    </source>
</evidence>
<gene>
    <name evidence="1" type="ORF">B0T23DRAFT_369221</name>
</gene>
<dbReference type="GeneID" id="87874123"/>